<dbReference type="Proteomes" id="UP000821845">
    <property type="component" value="Chromosome 3"/>
</dbReference>
<dbReference type="EMBL" id="CM023483">
    <property type="protein sequence ID" value="KAH6937230.1"/>
    <property type="molecule type" value="Genomic_DNA"/>
</dbReference>
<evidence type="ECO:0000313" key="1">
    <source>
        <dbReference type="EMBL" id="KAH6937230.1"/>
    </source>
</evidence>
<gene>
    <name evidence="1" type="ORF">HPB50_026035</name>
</gene>
<comment type="caution">
    <text evidence="1">The sequence shown here is derived from an EMBL/GenBank/DDBJ whole genome shotgun (WGS) entry which is preliminary data.</text>
</comment>
<evidence type="ECO:0000313" key="2">
    <source>
        <dbReference type="Proteomes" id="UP000821845"/>
    </source>
</evidence>
<keyword evidence="2" id="KW-1185">Reference proteome</keyword>
<accession>A0ACB7SRG7</accession>
<protein>
    <submittedName>
        <fullName evidence="1">Uncharacterized protein</fullName>
    </submittedName>
</protein>
<reference evidence="1" key="1">
    <citation type="submission" date="2020-05" db="EMBL/GenBank/DDBJ databases">
        <title>Large-scale comparative analyses of tick genomes elucidate their genetic diversity and vector capacities.</title>
        <authorList>
            <person name="Jia N."/>
            <person name="Wang J."/>
            <person name="Shi W."/>
            <person name="Du L."/>
            <person name="Sun Y."/>
            <person name="Zhan W."/>
            <person name="Jiang J."/>
            <person name="Wang Q."/>
            <person name="Zhang B."/>
            <person name="Ji P."/>
            <person name="Sakyi L.B."/>
            <person name="Cui X."/>
            <person name="Yuan T."/>
            <person name="Jiang B."/>
            <person name="Yang W."/>
            <person name="Lam T.T.-Y."/>
            <person name="Chang Q."/>
            <person name="Ding S."/>
            <person name="Wang X."/>
            <person name="Zhu J."/>
            <person name="Ruan X."/>
            <person name="Zhao L."/>
            <person name="Wei J."/>
            <person name="Que T."/>
            <person name="Du C."/>
            <person name="Cheng J."/>
            <person name="Dai P."/>
            <person name="Han X."/>
            <person name="Huang E."/>
            <person name="Gao Y."/>
            <person name="Liu J."/>
            <person name="Shao H."/>
            <person name="Ye R."/>
            <person name="Li L."/>
            <person name="Wei W."/>
            <person name="Wang X."/>
            <person name="Wang C."/>
            <person name="Yang T."/>
            <person name="Huo Q."/>
            <person name="Li W."/>
            <person name="Guo W."/>
            <person name="Chen H."/>
            <person name="Zhou L."/>
            <person name="Ni X."/>
            <person name="Tian J."/>
            <person name="Zhou Y."/>
            <person name="Sheng Y."/>
            <person name="Liu T."/>
            <person name="Pan Y."/>
            <person name="Xia L."/>
            <person name="Li J."/>
            <person name="Zhao F."/>
            <person name="Cao W."/>
        </authorList>
    </citation>
    <scope>NUCLEOTIDE SEQUENCE</scope>
    <source>
        <strain evidence="1">Hyas-2018</strain>
    </source>
</reference>
<proteinExistence type="predicted"/>
<sequence length="92" mass="9482">MSPGEARYIIIAAESKVNGGRGKVALLLPVCPCVASFINGLTPATHSDVDRPAAEGHYVLVRNSATGDGFGVAAATREAPRQGVRECSVLSC</sequence>
<organism evidence="1 2">
    <name type="scientific">Hyalomma asiaticum</name>
    <name type="common">Tick</name>
    <dbReference type="NCBI Taxonomy" id="266040"/>
    <lineage>
        <taxon>Eukaryota</taxon>
        <taxon>Metazoa</taxon>
        <taxon>Ecdysozoa</taxon>
        <taxon>Arthropoda</taxon>
        <taxon>Chelicerata</taxon>
        <taxon>Arachnida</taxon>
        <taxon>Acari</taxon>
        <taxon>Parasitiformes</taxon>
        <taxon>Ixodida</taxon>
        <taxon>Ixodoidea</taxon>
        <taxon>Ixodidae</taxon>
        <taxon>Hyalomminae</taxon>
        <taxon>Hyalomma</taxon>
    </lineage>
</organism>
<name>A0ACB7SRG7_HYAAI</name>